<keyword evidence="2" id="KW-1133">Transmembrane helix</keyword>
<keyword evidence="2" id="KW-0472">Membrane</keyword>
<evidence type="ECO:0000313" key="4">
    <source>
        <dbReference type="EMBL" id="CAF4223240.1"/>
    </source>
</evidence>
<dbReference type="Pfam" id="PF01554">
    <property type="entry name" value="MatE"/>
    <property type="match status" value="1"/>
</dbReference>
<dbReference type="GO" id="GO:0016020">
    <property type="term" value="C:membrane"/>
    <property type="evidence" value="ECO:0007669"/>
    <property type="project" value="InterPro"/>
</dbReference>
<evidence type="ECO:0000256" key="1">
    <source>
        <dbReference type="ARBA" id="ARBA00010199"/>
    </source>
</evidence>
<accession>A0A815HGP0</accession>
<feature type="transmembrane region" description="Helical" evidence="2">
    <location>
        <begin position="7"/>
        <end position="27"/>
    </location>
</feature>
<dbReference type="OrthoDB" id="2126698at2759"/>
<protein>
    <submittedName>
        <fullName evidence="3">Uncharacterized protein</fullName>
    </submittedName>
</protein>
<proteinExistence type="inferred from homology"/>
<dbReference type="EMBL" id="CAJNOQ010014964">
    <property type="protein sequence ID" value="CAF1352273.1"/>
    <property type="molecule type" value="Genomic_DNA"/>
</dbReference>
<reference evidence="3" key="1">
    <citation type="submission" date="2021-02" db="EMBL/GenBank/DDBJ databases">
        <authorList>
            <person name="Nowell W R."/>
        </authorList>
    </citation>
    <scope>NUCLEOTIDE SEQUENCE</scope>
</reference>
<dbReference type="PANTHER" id="PTHR11206">
    <property type="entry name" value="MULTIDRUG RESISTANCE PROTEIN"/>
    <property type="match status" value="1"/>
</dbReference>
<feature type="transmembrane region" description="Helical" evidence="2">
    <location>
        <begin position="62"/>
        <end position="83"/>
    </location>
</feature>
<dbReference type="GO" id="GO:0015297">
    <property type="term" value="F:antiporter activity"/>
    <property type="evidence" value="ECO:0007669"/>
    <property type="project" value="InterPro"/>
</dbReference>
<comment type="similarity">
    <text evidence="1">Belongs to the multi antimicrobial extrusion (MATE) (TC 2.A.66.1) family.</text>
</comment>
<feature type="transmembrane region" description="Helical" evidence="2">
    <location>
        <begin position="142"/>
        <end position="163"/>
    </location>
</feature>
<evidence type="ECO:0000256" key="2">
    <source>
        <dbReference type="SAM" id="Phobius"/>
    </source>
</evidence>
<feature type="transmembrane region" description="Helical" evidence="2">
    <location>
        <begin position="104"/>
        <end position="122"/>
    </location>
</feature>
<sequence length="234" mass="26961">IQRTLLILIYGTFITWILMLNISRGFLKFIEKDYRVVLLADKYLKTYILLYQLHLGIHTPGIAIAISYLTMSILAFVYIRFYSNIYELTWSPITRECLMKWESYIRLNIGGIFMITLYYWLLEFSIFLSATISEQSLTAQTIAYRTECLLYLNSYACAASVNIRIGQYIGANQPSKAKQLKNFIYIATILPVLVNMIFILSLYNWIPLLFISETAKGSASTLSFTKKLLLVAGK</sequence>
<organism evidence="3 5">
    <name type="scientific">Didymodactylos carnosus</name>
    <dbReference type="NCBI Taxonomy" id="1234261"/>
    <lineage>
        <taxon>Eukaryota</taxon>
        <taxon>Metazoa</taxon>
        <taxon>Spiralia</taxon>
        <taxon>Gnathifera</taxon>
        <taxon>Rotifera</taxon>
        <taxon>Eurotatoria</taxon>
        <taxon>Bdelloidea</taxon>
        <taxon>Philodinida</taxon>
        <taxon>Philodinidae</taxon>
        <taxon>Didymodactylos</taxon>
    </lineage>
</organism>
<dbReference type="Proteomes" id="UP000663829">
    <property type="component" value="Unassembled WGS sequence"/>
</dbReference>
<dbReference type="Proteomes" id="UP000681722">
    <property type="component" value="Unassembled WGS sequence"/>
</dbReference>
<dbReference type="AlphaFoldDB" id="A0A815HGP0"/>
<dbReference type="GO" id="GO:0042910">
    <property type="term" value="F:xenobiotic transmembrane transporter activity"/>
    <property type="evidence" value="ECO:0007669"/>
    <property type="project" value="InterPro"/>
</dbReference>
<name>A0A815HGP0_9BILA</name>
<keyword evidence="2" id="KW-0812">Transmembrane</keyword>
<feature type="transmembrane region" description="Helical" evidence="2">
    <location>
        <begin position="183"/>
        <end position="206"/>
    </location>
</feature>
<evidence type="ECO:0000313" key="3">
    <source>
        <dbReference type="EMBL" id="CAF1352273.1"/>
    </source>
</evidence>
<evidence type="ECO:0000313" key="5">
    <source>
        <dbReference type="Proteomes" id="UP000663829"/>
    </source>
</evidence>
<dbReference type="InterPro" id="IPR002528">
    <property type="entry name" value="MATE_fam"/>
</dbReference>
<comment type="caution">
    <text evidence="3">The sequence shown here is derived from an EMBL/GenBank/DDBJ whole genome shotgun (WGS) entry which is preliminary data.</text>
</comment>
<dbReference type="EMBL" id="CAJOBC010065022">
    <property type="protein sequence ID" value="CAF4223240.1"/>
    <property type="molecule type" value="Genomic_DNA"/>
</dbReference>
<feature type="non-terminal residue" evidence="3">
    <location>
        <position position="1"/>
    </location>
</feature>
<keyword evidence="5" id="KW-1185">Reference proteome</keyword>
<gene>
    <name evidence="3" type="ORF">GPM918_LOCUS30972</name>
    <name evidence="4" type="ORF">SRO942_LOCUS31603</name>
</gene>